<keyword evidence="2" id="KW-1185">Reference proteome</keyword>
<dbReference type="EMBL" id="FUKI01000001">
    <property type="protein sequence ID" value="SJM89012.1"/>
    <property type="molecule type" value="Genomic_DNA"/>
</dbReference>
<sequence length="48" mass="5642">MCQHFHKVFPTKNTYNKLINIHNLYNRTKVITTKISSCKTYGQKLTIA</sequence>
<evidence type="ECO:0000313" key="1">
    <source>
        <dbReference type="EMBL" id="SJM89012.1"/>
    </source>
</evidence>
<dbReference type="Proteomes" id="UP000195667">
    <property type="component" value="Unassembled WGS sequence"/>
</dbReference>
<evidence type="ECO:0000313" key="2">
    <source>
        <dbReference type="Proteomes" id="UP000195667"/>
    </source>
</evidence>
<protein>
    <submittedName>
        <fullName evidence="1">Uncharacterized protein</fullName>
    </submittedName>
</protein>
<accession>A0A1R4GYJ1</accession>
<organism evidence="1 2">
    <name type="scientific">Crenothrix polyspora</name>
    <dbReference type="NCBI Taxonomy" id="360316"/>
    <lineage>
        <taxon>Bacteria</taxon>
        <taxon>Pseudomonadati</taxon>
        <taxon>Pseudomonadota</taxon>
        <taxon>Gammaproteobacteria</taxon>
        <taxon>Methylococcales</taxon>
        <taxon>Crenotrichaceae</taxon>
        <taxon>Crenothrix</taxon>
    </lineage>
</organism>
<name>A0A1R4GYJ1_9GAMM</name>
<proteinExistence type="predicted"/>
<gene>
    <name evidence="1" type="ORF">CRENPOLYSF1_10029</name>
</gene>
<dbReference type="AlphaFoldDB" id="A0A1R4GYJ1"/>
<reference evidence="2" key="1">
    <citation type="submission" date="2017-02" db="EMBL/GenBank/DDBJ databases">
        <authorList>
            <person name="Daims H."/>
        </authorList>
    </citation>
    <scope>NUCLEOTIDE SEQUENCE [LARGE SCALE GENOMIC DNA]</scope>
</reference>